<sequence length="689" mass="74587">MTRSARLYNTSNTNPAVLVVGAGPTGLFSALSLAINGVSVRVIERNTTYESRTRGTGLNGRTLEALASVGVLAPILEHALVIPRMRAYAPNGRDPLHTWDFLKFNEPSPDVPYSRTILIPQDITESILRAALEKYDVHVELGSELVGVEQDDEGVTAHVASHLSGSEMAGTGRIRAEWLIGADGGRSQVRKSQGIPFLGETPEADVTIVASLHIENYEREVWSVWGGVDTARVLLCPLSPSPRYSMILTGKHVQATEALLSGDLKVVQDTFNWATGRDDLKIIKVDDIARWRPNIRMAEKFSKGRVFLAGDAAHTHPPAGGQGLNASLQDAHNLAWKVALVHKKLAPRSLLHTYDGERMPVITEMLDLTASLYRQALTKEAGNVSTAKDIPKGNTWNRETKLNMMGVNCRWSPIVVDERTVRVEAEAIEAYGIAGGVLRAGDRAPDAPALVDISGAHAGSSAAGQITTSLFELFGPAHHTALVFSAHDSMGASATLRELDSYNSIAPESAPPLVLPVLILPADSGSWGRASESGYKVVVDSKGHAMEGYQIRQDDESIWVMIVRPDGVVGAIVKGSEGIEKYFSGVLVMSFPESLNNIHVDSAQILRANCQRDDGQWDSSDFLLNTVLGNIDGQFFWDGQNFGESAQNIHLVEGGVLVADLRSEDGGTKEAQVYLGERIRNINGVLMYK</sequence>
<evidence type="ECO:0000313" key="7">
    <source>
        <dbReference type="Proteomes" id="UP000027195"/>
    </source>
</evidence>
<dbReference type="PANTHER" id="PTHR43004:SF19">
    <property type="entry name" value="BINDING MONOOXYGENASE, PUTATIVE (JCVI)-RELATED"/>
    <property type="match status" value="1"/>
</dbReference>
<reference evidence="7" key="1">
    <citation type="journal article" date="2014" name="Proc. Natl. Acad. Sci. U.S.A.">
        <title>Extensive sampling of basidiomycete genomes demonstrates inadequacy of the white-rot/brown-rot paradigm for wood decay fungi.</title>
        <authorList>
            <person name="Riley R."/>
            <person name="Salamov A.A."/>
            <person name="Brown D.W."/>
            <person name="Nagy L.G."/>
            <person name="Floudas D."/>
            <person name="Held B.W."/>
            <person name="Levasseur A."/>
            <person name="Lombard V."/>
            <person name="Morin E."/>
            <person name="Otillar R."/>
            <person name="Lindquist E.A."/>
            <person name="Sun H."/>
            <person name="LaButti K.M."/>
            <person name="Schmutz J."/>
            <person name="Jabbour D."/>
            <person name="Luo H."/>
            <person name="Baker S.E."/>
            <person name="Pisabarro A.G."/>
            <person name="Walton J.D."/>
            <person name="Blanchette R.A."/>
            <person name="Henrissat B."/>
            <person name="Martin F."/>
            <person name="Cullen D."/>
            <person name="Hibbett D.S."/>
            <person name="Grigoriev I.V."/>
        </authorList>
    </citation>
    <scope>NUCLEOTIDE SEQUENCE [LARGE SCALE GENOMIC DNA]</scope>
    <source>
        <strain evidence="7">FD-172 SS1</strain>
    </source>
</reference>
<dbReference type="Gene3D" id="3.50.50.60">
    <property type="entry name" value="FAD/NAD(P)-binding domain"/>
    <property type="match status" value="1"/>
</dbReference>
<dbReference type="SUPFAM" id="SSF51905">
    <property type="entry name" value="FAD/NAD(P)-binding domain"/>
    <property type="match status" value="1"/>
</dbReference>
<evidence type="ECO:0000256" key="2">
    <source>
        <dbReference type="ARBA" id="ARBA00022630"/>
    </source>
</evidence>
<dbReference type="AlphaFoldDB" id="A0A067N5R6"/>
<name>A0A067N5R6_BOTB1</name>
<evidence type="ECO:0000256" key="4">
    <source>
        <dbReference type="ARBA" id="ARBA00023002"/>
    </source>
</evidence>
<dbReference type="GO" id="GO:0016709">
    <property type="term" value="F:oxidoreductase activity, acting on paired donors, with incorporation or reduction of molecular oxygen, NAD(P)H as one donor, and incorporation of one atom of oxygen"/>
    <property type="evidence" value="ECO:0007669"/>
    <property type="project" value="UniProtKB-ARBA"/>
</dbReference>
<dbReference type="STRING" id="930990.A0A067N5R6"/>
<dbReference type="SMART" id="SM01111">
    <property type="entry name" value="CVNH"/>
    <property type="match status" value="1"/>
</dbReference>
<dbReference type="Pfam" id="PF01494">
    <property type="entry name" value="FAD_binding_3"/>
    <property type="match status" value="1"/>
</dbReference>
<proteinExistence type="predicted"/>
<dbReference type="InParanoid" id="A0A067N5R6"/>
<dbReference type="Gene3D" id="2.30.60.10">
    <property type="entry name" value="Cyanovirin-N"/>
    <property type="match status" value="1"/>
</dbReference>
<dbReference type="Gene3D" id="3.40.30.20">
    <property type="match status" value="1"/>
</dbReference>
<dbReference type="OrthoDB" id="2690153at2759"/>
<gene>
    <name evidence="6" type="ORF">BOTBODRAFT_51867</name>
</gene>
<keyword evidence="2" id="KW-0285">Flavoprotein</keyword>
<evidence type="ECO:0000256" key="1">
    <source>
        <dbReference type="ARBA" id="ARBA00001974"/>
    </source>
</evidence>
<organism evidence="6 7">
    <name type="scientific">Botryobasidium botryosum (strain FD-172 SS1)</name>
    <dbReference type="NCBI Taxonomy" id="930990"/>
    <lineage>
        <taxon>Eukaryota</taxon>
        <taxon>Fungi</taxon>
        <taxon>Dikarya</taxon>
        <taxon>Basidiomycota</taxon>
        <taxon>Agaricomycotina</taxon>
        <taxon>Agaricomycetes</taxon>
        <taxon>Cantharellales</taxon>
        <taxon>Botryobasidiaceae</taxon>
        <taxon>Botryobasidium</taxon>
    </lineage>
</organism>
<keyword evidence="3" id="KW-0274">FAD</keyword>
<dbReference type="InterPro" id="IPR011058">
    <property type="entry name" value="Cyanovirin-N"/>
</dbReference>
<dbReference type="InterPro" id="IPR002938">
    <property type="entry name" value="FAD-bd"/>
</dbReference>
<evidence type="ECO:0000313" key="6">
    <source>
        <dbReference type="EMBL" id="KDQ19472.1"/>
    </source>
</evidence>
<dbReference type="InterPro" id="IPR038220">
    <property type="entry name" value="PHOX_C_sf"/>
</dbReference>
<dbReference type="HOGENOM" id="CLU_009665_20_3_1"/>
<dbReference type="Gene3D" id="3.30.70.2450">
    <property type="match status" value="1"/>
</dbReference>
<dbReference type="InterPro" id="IPR036188">
    <property type="entry name" value="FAD/NAD-bd_sf"/>
</dbReference>
<dbReference type="SUPFAM" id="SSF51322">
    <property type="entry name" value="Cyanovirin-N"/>
    <property type="match status" value="1"/>
</dbReference>
<evidence type="ECO:0000256" key="3">
    <source>
        <dbReference type="ARBA" id="ARBA00022827"/>
    </source>
</evidence>
<dbReference type="PRINTS" id="PR00420">
    <property type="entry name" value="RNGMNOXGNASE"/>
</dbReference>
<comment type="cofactor">
    <cofactor evidence="1">
        <name>FAD</name>
        <dbReference type="ChEBI" id="CHEBI:57692"/>
    </cofactor>
</comment>
<keyword evidence="4" id="KW-0560">Oxidoreductase</keyword>
<protein>
    <recommendedName>
        <fullName evidence="5">Cyanovirin-N domain-containing protein</fullName>
    </recommendedName>
</protein>
<dbReference type="GO" id="GO:0071949">
    <property type="term" value="F:FAD binding"/>
    <property type="evidence" value="ECO:0007669"/>
    <property type="project" value="InterPro"/>
</dbReference>
<dbReference type="InterPro" id="IPR050641">
    <property type="entry name" value="RIFMO-like"/>
</dbReference>
<dbReference type="Proteomes" id="UP000027195">
    <property type="component" value="Unassembled WGS sequence"/>
</dbReference>
<accession>A0A067N5R6</accession>
<dbReference type="Pfam" id="PF08881">
    <property type="entry name" value="CVNH"/>
    <property type="match status" value="1"/>
</dbReference>
<evidence type="ECO:0000259" key="5">
    <source>
        <dbReference type="SMART" id="SM01111"/>
    </source>
</evidence>
<dbReference type="InterPro" id="IPR036673">
    <property type="entry name" value="Cyanovirin-N_sf"/>
</dbReference>
<dbReference type="PANTHER" id="PTHR43004">
    <property type="entry name" value="TRK SYSTEM POTASSIUM UPTAKE PROTEIN"/>
    <property type="match status" value="1"/>
</dbReference>
<feature type="domain" description="Cyanovirin-N" evidence="5">
    <location>
        <begin position="590"/>
        <end position="688"/>
    </location>
</feature>
<dbReference type="EMBL" id="KL198019">
    <property type="protein sequence ID" value="KDQ19472.1"/>
    <property type="molecule type" value="Genomic_DNA"/>
</dbReference>
<keyword evidence="7" id="KW-1185">Reference proteome</keyword>